<sequence length="166" mass="17376">VQDIAQSNPEEERTASLEGFLNTLRDASSTTGGDTDPLALGGSRFAERVGSGEAETRRRGVESSDILSRIDAPLRQRTREAGRVRDTALELDELGRQSQAQSFINQLRVASKRPNVLVEALAQTAKGAGSVISLGAGGGEDLLKLFKGGSLIDAPTAANPFTGALG</sequence>
<organism evidence="2">
    <name type="scientific">marine sediment metagenome</name>
    <dbReference type="NCBI Taxonomy" id="412755"/>
    <lineage>
        <taxon>unclassified sequences</taxon>
        <taxon>metagenomes</taxon>
        <taxon>ecological metagenomes</taxon>
    </lineage>
</organism>
<dbReference type="AlphaFoldDB" id="A0A0F9ACR9"/>
<comment type="caution">
    <text evidence="2">The sequence shown here is derived from an EMBL/GenBank/DDBJ whole genome shotgun (WGS) entry which is preliminary data.</text>
</comment>
<feature type="non-terminal residue" evidence="2">
    <location>
        <position position="1"/>
    </location>
</feature>
<accession>A0A0F9ACR9</accession>
<feature type="region of interest" description="Disordered" evidence="1">
    <location>
        <begin position="21"/>
        <end position="64"/>
    </location>
</feature>
<evidence type="ECO:0000256" key="1">
    <source>
        <dbReference type="SAM" id="MobiDB-lite"/>
    </source>
</evidence>
<name>A0A0F9ACR9_9ZZZZ</name>
<dbReference type="EMBL" id="LAZR01043390">
    <property type="protein sequence ID" value="KKL07190.1"/>
    <property type="molecule type" value="Genomic_DNA"/>
</dbReference>
<evidence type="ECO:0000313" key="2">
    <source>
        <dbReference type="EMBL" id="KKL07190.1"/>
    </source>
</evidence>
<gene>
    <name evidence="2" type="ORF">LCGC14_2588490</name>
</gene>
<reference evidence="2" key="1">
    <citation type="journal article" date="2015" name="Nature">
        <title>Complex archaea that bridge the gap between prokaryotes and eukaryotes.</title>
        <authorList>
            <person name="Spang A."/>
            <person name="Saw J.H."/>
            <person name="Jorgensen S.L."/>
            <person name="Zaremba-Niedzwiedzka K."/>
            <person name="Martijn J."/>
            <person name="Lind A.E."/>
            <person name="van Eijk R."/>
            <person name="Schleper C."/>
            <person name="Guy L."/>
            <person name="Ettema T.J."/>
        </authorList>
    </citation>
    <scope>NUCLEOTIDE SEQUENCE</scope>
</reference>
<protein>
    <submittedName>
        <fullName evidence="2">Uncharacterized protein</fullName>
    </submittedName>
</protein>
<proteinExistence type="predicted"/>